<keyword evidence="1" id="KW-0732">Signal</keyword>
<organism evidence="2 3">
    <name type="scientific">Funneliformis caledonium</name>
    <dbReference type="NCBI Taxonomy" id="1117310"/>
    <lineage>
        <taxon>Eukaryota</taxon>
        <taxon>Fungi</taxon>
        <taxon>Fungi incertae sedis</taxon>
        <taxon>Mucoromycota</taxon>
        <taxon>Glomeromycotina</taxon>
        <taxon>Glomeromycetes</taxon>
        <taxon>Glomerales</taxon>
        <taxon>Glomeraceae</taxon>
        <taxon>Funneliformis</taxon>
    </lineage>
</organism>
<accession>A0A9N8YKS7</accession>
<evidence type="ECO:0000256" key="1">
    <source>
        <dbReference type="SAM" id="SignalP"/>
    </source>
</evidence>
<feature type="signal peptide" evidence="1">
    <location>
        <begin position="1"/>
        <end position="25"/>
    </location>
</feature>
<dbReference type="PANTHER" id="PTHR37475">
    <property type="entry name" value="ZYGOTE-SPECIFIC CLASS V COPY B GENE PROTEIN"/>
    <property type="match status" value="1"/>
</dbReference>
<dbReference type="OrthoDB" id="10063670at2759"/>
<sequence length="88" mass="8622">MAKFSCIFILISVIIFALQPANVSAGPISYAICQSACNVGWVSCYASAGLVAGTVTGGLGAPLAAIACNVAQGVCMAACVGLLTAPTP</sequence>
<evidence type="ECO:0000313" key="2">
    <source>
        <dbReference type="EMBL" id="CAG8439459.1"/>
    </source>
</evidence>
<reference evidence="2" key="1">
    <citation type="submission" date="2021-06" db="EMBL/GenBank/DDBJ databases">
        <authorList>
            <person name="Kallberg Y."/>
            <person name="Tangrot J."/>
            <person name="Rosling A."/>
        </authorList>
    </citation>
    <scope>NUCLEOTIDE SEQUENCE</scope>
    <source>
        <strain evidence="2">UK204</strain>
    </source>
</reference>
<dbReference type="PANTHER" id="PTHR37475:SF1">
    <property type="entry name" value="ZYGOTE-SPECIFIC PROTEIN"/>
    <property type="match status" value="1"/>
</dbReference>
<dbReference type="AlphaFoldDB" id="A0A9N8YKS7"/>
<feature type="chain" id="PRO_5040448955" evidence="1">
    <location>
        <begin position="26"/>
        <end position="88"/>
    </location>
</feature>
<evidence type="ECO:0000313" key="3">
    <source>
        <dbReference type="Proteomes" id="UP000789570"/>
    </source>
</evidence>
<name>A0A9N8YKS7_9GLOM</name>
<comment type="caution">
    <text evidence="2">The sequence shown here is derived from an EMBL/GenBank/DDBJ whole genome shotgun (WGS) entry which is preliminary data.</text>
</comment>
<proteinExistence type="predicted"/>
<dbReference type="Proteomes" id="UP000789570">
    <property type="component" value="Unassembled WGS sequence"/>
</dbReference>
<dbReference type="EMBL" id="CAJVPQ010000038">
    <property type="protein sequence ID" value="CAG8439459.1"/>
    <property type="molecule type" value="Genomic_DNA"/>
</dbReference>
<keyword evidence="3" id="KW-1185">Reference proteome</keyword>
<protein>
    <submittedName>
        <fullName evidence="2">13992_t:CDS:1</fullName>
    </submittedName>
</protein>
<gene>
    <name evidence="2" type="ORF">FCALED_LOCUS405</name>
</gene>